<reference evidence="3" key="1">
    <citation type="submission" date="2018-11" db="EMBL/GenBank/DDBJ databases">
        <authorList>
            <person name="Alioto T."/>
            <person name="Alioto T."/>
        </authorList>
    </citation>
    <scope>NUCLEOTIDE SEQUENCE</scope>
</reference>
<name>A0A8B6GL92_MYTGA</name>
<sequence>MSAKFSMIRATTLVIVISYSVRATSFAFSTNVAEFENAKTLCSSDNQVSGKDFFNSCQPDNCGKIDLKGHTINRSMVNDTTQIVWINAYVVRSPVMEYKGCYKVNVPTGTIDNLNHQQNDIDNDVLKCSRFCKSTGFAQRGYVILLQGYKCYCAKKSLDKWTSYGQVNEVSTNVCSKHCPGDKIDRCGGSNLQIVAAYKFKEDTNGGTVYGYNDTVYKMLFIK</sequence>
<protein>
    <recommendedName>
        <fullName evidence="2">WSC domain-containing protein</fullName>
    </recommendedName>
</protein>
<proteinExistence type="predicted"/>
<dbReference type="AlphaFoldDB" id="A0A8B6GL92"/>
<evidence type="ECO:0000313" key="4">
    <source>
        <dbReference type="Proteomes" id="UP000596742"/>
    </source>
</evidence>
<organism evidence="3 4">
    <name type="scientific">Mytilus galloprovincialis</name>
    <name type="common">Mediterranean mussel</name>
    <dbReference type="NCBI Taxonomy" id="29158"/>
    <lineage>
        <taxon>Eukaryota</taxon>
        <taxon>Metazoa</taxon>
        <taxon>Spiralia</taxon>
        <taxon>Lophotrochozoa</taxon>
        <taxon>Mollusca</taxon>
        <taxon>Bivalvia</taxon>
        <taxon>Autobranchia</taxon>
        <taxon>Pteriomorphia</taxon>
        <taxon>Mytilida</taxon>
        <taxon>Mytiloidea</taxon>
        <taxon>Mytilidae</taxon>
        <taxon>Mytilinae</taxon>
        <taxon>Mytilus</taxon>
    </lineage>
</organism>
<comment type="caution">
    <text evidence="3">The sequence shown here is derived from an EMBL/GenBank/DDBJ whole genome shotgun (WGS) entry which is preliminary data.</text>
</comment>
<dbReference type="SMART" id="SM00321">
    <property type="entry name" value="WSC"/>
    <property type="match status" value="1"/>
</dbReference>
<dbReference type="PROSITE" id="PS51212">
    <property type="entry name" value="WSC"/>
    <property type="match status" value="1"/>
</dbReference>
<dbReference type="InterPro" id="IPR002889">
    <property type="entry name" value="WSC_carb-bd"/>
</dbReference>
<feature type="chain" id="PRO_5033006278" description="WSC domain-containing protein" evidence="1">
    <location>
        <begin position="24"/>
        <end position="223"/>
    </location>
</feature>
<evidence type="ECO:0000256" key="1">
    <source>
        <dbReference type="SAM" id="SignalP"/>
    </source>
</evidence>
<dbReference type="Proteomes" id="UP000596742">
    <property type="component" value="Unassembled WGS sequence"/>
</dbReference>
<dbReference type="OrthoDB" id="10512239at2759"/>
<feature type="signal peptide" evidence="1">
    <location>
        <begin position="1"/>
        <end position="23"/>
    </location>
</feature>
<gene>
    <name evidence="3" type="ORF">MGAL_10B025832</name>
</gene>
<feature type="domain" description="WSC" evidence="2">
    <location>
        <begin position="95"/>
        <end position="199"/>
    </location>
</feature>
<keyword evidence="1" id="KW-0732">Signal</keyword>
<keyword evidence="4" id="KW-1185">Reference proteome</keyword>
<evidence type="ECO:0000259" key="2">
    <source>
        <dbReference type="PROSITE" id="PS51212"/>
    </source>
</evidence>
<dbReference type="Pfam" id="PF01822">
    <property type="entry name" value="WSC"/>
    <property type="match status" value="1"/>
</dbReference>
<evidence type="ECO:0000313" key="3">
    <source>
        <dbReference type="EMBL" id="VDI65515.1"/>
    </source>
</evidence>
<accession>A0A8B6GL92</accession>
<dbReference type="EMBL" id="UYJE01008624">
    <property type="protein sequence ID" value="VDI65515.1"/>
    <property type="molecule type" value="Genomic_DNA"/>
</dbReference>